<comment type="caution">
    <text evidence="9">The sequence shown here is derived from an EMBL/GenBank/DDBJ whole genome shotgun (WGS) entry which is preliminary data.</text>
</comment>
<keyword evidence="4" id="KW-0472">Membrane</keyword>
<sequence>MKKNGISASTFFAITLSFVMIFSFNACSSDSEDAISSGINDTKSEPTSNPYSLVIKTLAKGQDITTKGAVKNATLFVFNENNEFVKQINLDKSILLQRKAVSIDCPDSDRITVIAWGGLSEGENVVSLDSANIISDLKIQLQQNNGVVTAALGDLFYGQITLNRPVTKSSDIQTLNIERKVSSLAINTKGVNKKYGTTEGSYYYKVKKSKSSFNYNGELTGNEVEYIIPAYFNDNNELVTETTPILPAYNIVIELYRDNEMIFSSKNAKNGEISSANAGEQVNVNFNITLNNCSIKVTPWNTIIQNVTVG</sequence>
<accession>A0A8G2F4F7</accession>
<organism evidence="9 10">
    <name type="scientific">Parabacteroides chinchillae</name>
    <dbReference type="NCBI Taxonomy" id="871327"/>
    <lineage>
        <taxon>Bacteria</taxon>
        <taxon>Pseudomonadati</taxon>
        <taxon>Bacteroidota</taxon>
        <taxon>Bacteroidia</taxon>
        <taxon>Bacteroidales</taxon>
        <taxon>Tannerellaceae</taxon>
        <taxon>Parabacteroides</taxon>
    </lineage>
</organism>
<feature type="chain" id="PRO_5034354047" evidence="8">
    <location>
        <begin position="29"/>
        <end position="310"/>
    </location>
</feature>
<dbReference type="EMBL" id="FNVS01000004">
    <property type="protein sequence ID" value="SEF67509.1"/>
    <property type="molecule type" value="Genomic_DNA"/>
</dbReference>
<evidence type="ECO:0000256" key="2">
    <source>
        <dbReference type="ARBA" id="ARBA00007248"/>
    </source>
</evidence>
<dbReference type="Pfam" id="PF08842">
    <property type="entry name" value="Mfa2"/>
    <property type="match status" value="1"/>
</dbReference>
<comment type="similarity">
    <text evidence="2">Belongs to the bacteroidetes fimbrillin superfamily. FimB/Mfa2 family.</text>
</comment>
<dbReference type="AlphaFoldDB" id="A0A8G2F4F7"/>
<evidence type="ECO:0000256" key="5">
    <source>
        <dbReference type="ARBA" id="ARBA00023139"/>
    </source>
</evidence>
<protein>
    <submittedName>
        <fullName evidence="9">Fimbrillin-A associated anchor protein Mfa1 and Mfa2</fullName>
    </submittedName>
</protein>
<dbReference type="Gene3D" id="2.60.40.2100">
    <property type="match status" value="1"/>
</dbReference>
<keyword evidence="6" id="KW-0998">Cell outer membrane</keyword>
<evidence type="ECO:0000256" key="7">
    <source>
        <dbReference type="ARBA" id="ARBA00023288"/>
    </source>
</evidence>
<keyword evidence="10" id="KW-1185">Reference proteome</keyword>
<evidence type="ECO:0000256" key="3">
    <source>
        <dbReference type="ARBA" id="ARBA00022729"/>
    </source>
</evidence>
<proteinExistence type="inferred from homology"/>
<dbReference type="RefSeq" id="WP_103982786.1">
    <property type="nucleotide sequence ID" value="NZ_FNVS01000004.1"/>
</dbReference>
<keyword evidence="5" id="KW-0564">Palmitate</keyword>
<evidence type="ECO:0000256" key="1">
    <source>
        <dbReference type="ARBA" id="ARBA00004442"/>
    </source>
</evidence>
<reference evidence="9 10" key="1">
    <citation type="submission" date="2016-10" db="EMBL/GenBank/DDBJ databases">
        <authorList>
            <person name="Varghese N."/>
            <person name="Submissions S."/>
        </authorList>
    </citation>
    <scope>NUCLEOTIDE SEQUENCE [LARGE SCALE GENOMIC DNA]</scope>
    <source>
        <strain evidence="9 10">DSM 29073</strain>
    </source>
</reference>
<feature type="signal peptide" evidence="8">
    <location>
        <begin position="1"/>
        <end position="28"/>
    </location>
</feature>
<dbReference type="InterPro" id="IPR014941">
    <property type="entry name" value="FimB/Mfa2/Mfa3"/>
</dbReference>
<evidence type="ECO:0000256" key="4">
    <source>
        <dbReference type="ARBA" id="ARBA00023136"/>
    </source>
</evidence>
<dbReference type="GO" id="GO:0009279">
    <property type="term" value="C:cell outer membrane"/>
    <property type="evidence" value="ECO:0007669"/>
    <property type="project" value="UniProtKB-SubCell"/>
</dbReference>
<evidence type="ECO:0000313" key="9">
    <source>
        <dbReference type="EMBL" id="SEF67509.1"/>
    </source>
</evidence>
<dbReference type="Proteomes" id="UP000236725">
    <property type="component" value="Unassembled WGS sequence"/>
</dbReference>
<evidence type="ECO:0000256" key="6">
    <source>
        <dbReference type="ARBA" id="ARBA00023237"/>
    </source>
</evidence>
<keyword evidence="3 8" id="KW-0732">Signal</keyword>
<comment type="subcellular location">
    <subcellularLocation>
        <location evidence="1">Cell outer membrane</location>
    </subcellularLocation>
</comment>
<keyword evidence="7" id="KW-0449">Lipoprotein</keyword>
<gene>
    <name evidence="9" type="ORF">SAMN05444001_104149</name>
</gene>
<name>A0A8G2F4F7_9BACT</name>
<evidence type="ECO:0000256" key="8">
    <source>
        <dbReference type="SAM" id="SignalP"/>
    </source>
</evidence>
<evidence type="ECO:0000313" key="10">
    <source>
        <dbReference type="Proteomes" id="UP000236725"/>
    </source>
</evidence>